<evidence type="ECO:0000256" key="1">
    <source>
        <dbReference type="ARBA" id="ARBA00006484"/>
    </source>
</evidence>
<keyword evidence="5" id="KW-1185">Reference proteome</keyword>
<dbReference type="PRINTS" id="PR00080">
    <property type="entry name" value="SDRFAMILY"/>
</dbReference>
<evidence type="ECO:0000313" key="4">
    <source>
        <dbReference type="EMBL" id="AKU92287.1"/>
    </source>
</evidence>
<dbReference type="Gene3D" id="3.40.50.720">
    <property type="entry name" value="NAD(P)-binding Rossmann-like Domain"/>
    <property type="match status" value="1"/>
</dbReference>
<reference evidence="4 5" key="1">
    <citation type="submission" date="2015-08" db="EMBL/GenBank/DDBJ databases">
        <authorList>
            <person name="Babu N.S."/>
            <person name="Beckwith C.J."/>
            <person name="Beseler K.G."/>
            <person name="Brison A."/>
            <person name="Carone J.V."/>
            <person name="Caskin T.P."/>
            <person name="Diamond M."/>
            <person name="Durham M.E."/>
            <person name="Foxe J.M."/>
            <person name="Go M."/>
            <person name="Henderson B.A."/>
            <person name="Jones I.B."/>
            <person name="McGettigan J.A."/>
            <person name="Micheletti S.J."/>
            <person name="Nasrallah M.E."/>
            <person name="Ortiz D."/>
            <person name="Piller C.R."/>
            <person name="Privatt S.R."/>
            <person name="Schneider S.L."/>
            <person name="Sharp S."/>
            <person name="Smith T.C."/>
            <person name="Stanton J.D."/>
            <person name="Ullery H.E."/>
            <person name="Wilson R.J."/>
            <person name="Serrano M.G."/>
            <person name="Buck G."/>
            <person name="Lee V."/>
            <person name="Wang Y."/>
            <person name="Carvalho R."/>
            <person name="Voegtly L."/>
            <person name="Shi R."/>
            <person name="Duckworth R."/>
            <person name="Johnson A."/>
            <person name="Loviza R."/>
            <person name="Walstead R."/>
            <person name="Shah Z."/>
            <person name="Kiflezghi M."/>
            <person name="Wade K."/>
            <person name="Ball S.L."/>
            <person name="Bradley K.W."/>
            <person name="Asai D.J."/>
            <person name="Bowman C.A."/>
            <person name="Russell D.A."/>
            <person name="Pope W.H."/>
            <person name="Jacobs-Sera D."/>
            <person name="Hendrix R.W."/>
            <person name="Hatfull G.F."/>
        </authorList>
    </citation>
    <scope>NUCLEOTIDE SEQUENCE [LARGE SCALE GENOMIC DNA]</scope>
    <source>
        <strain evidence="4 5">DSM 27710</strain>
    </source>
</reference>
<dbReference type="Proteomes" id="UP000055590">
    <property type="component" value="Chromosome"/>
</dbReference>
<dbReference type="PROSITE" id="PS00061">
    <property type="entry name" value="ADH_SHORT"/>
    <property type="match status" value="1"/>
</dbReference>
<evidence type="ECO:0000256" key="2">
    <source>
        <dbReference type="ARBA" id="ARBA00023002"/>
    </source>
</evidence>
<dbReference type="FunFam" id="3.40.50.720:FF:000047">
    <property type="entry name" value="NADP-dependent L-serine/L-allo-threonine dehydrogenase"/>
    <property type="match status" value="1"/>
</dbReference>
<dbReference type="SUPFAM" id="SSF51735">
    <property type="entry name" value="NAD(P)-binding Rossmann-fold domains"/>
    <property type="match status" value="1"/>
</dbReference>
<accession>A0A0K1PFK6</accession>
<dbReference type="InterPro" id="IPR002347">
    <property type="entry name" value="SDR_fam"/>
</dbReference>
<evidence type="ECO:0000256" key="3">
    <source>
        <dbReference type="RuleBase" id="RU000363"/>
    </source>
</evidence>
<dbReference type="AlphaFoldDB" id="A0A0K1PFK6"/>
<dbReference type="RefSeq" id="WP_050726477.1">
    <property type="nucleotide sequence ID" value="NZ_CP012332.1"/>
</dbReference>
<dbReference type="PIRSF" id="PIRSF000126">
    <property type="entry name" value="11-beta-HSD1"/>
    <property type="match status" value="1"/>
</dbReference>
<dbReference type="PRINTS" id="PR00081">
    <property type="entry name" value="GDHRDH"/>
</dbReference>
<organism evidence="4 5">
    <name type="scientific">Vulgatibacter incomptus</name>
    <dbReference type="NCBI Taxonomy" id="1391653"/>
    <lineage>
        <taxon>Bacteria</taxon>
        <taxon>Pseudomonadati</taxon>
        <taxon>Myxococcota</taxon>
        <taxon>Myxococcia</taxon>
        <taxon>Myxococcales</taxon>
        <taxon>Cystobacterineae</taxon>
        <taxon>Vulgatibacteraceae</taxon>
        <taxon>Vulgatibacter</taxon>
    </lineage>
</organism>
<protein>
    <submittedName>
        <fullName evidence="4">Short chain dehydrogenase</fullName>
    </submittedName>
</protein>
<dbReference type="PANTHER" id="PTHR42901:SF1">
    <property type="entry name" value="ALCOHOL DEHYDROGENASE"/>
    <property type="match status" value="1"/>
</dbReference>
<dbReference type="KEGG" id="vin:AKJ08_2674"/>
<keyword evidence="2" id="KW-0560">Oxidoreductase</keyword>
<evidence type="ECO:0000313" key="5">
    <source>
        <dbReference type="Proteomes" id="UP000055590"/>
    </source>
</evidence>
<comment type="similarity">
    <text evidence="1 3">Belongs to the short-chain dehydrogenases/reductases (SDR) family.</text>
</comment>
<dbReference type="InterPro" id="IPR036291">
    <property type="entry name" value="NAD(P)-bd_dom_sf"/>
</dbReference>
<dbReference type="Pfam" id="PF00106">
    <property type="entry name" value="adh_short"/>
    <property type="match status" value="1"/>
</dbReference>
<gene>
    <name evidence="4" type="ORF">AKJ08_2674</name>
</gene>
<dbReference type="InterPro" id="IPR020904">
    <property type="entry name" value="Sc_DH/Rdtase_CS"/>
</dbReference>
<dbReference type="GO" id="GO:0016616">
    <property type="term" value="F:oxidoreductase activity, acting on the CH-OH group of donors, NAD or NADP as acceptor"/>
    <property type="evidence" value="ECO:0007669"/>
    <property type="project" value="UniProtKB-ARBA"/>
</dbReference>
<dbReference type="EMBL" id="CP012332">
    <property type="protein sequence ID" value="AKU92287.1"/>
    <property type="molecule type" value="Genomic_DNA"/>
</dbReference>
<sequence length="257" mass="27139">MAMDLKGRLAVITGGSAGIGAATAMELAGRGARLFLGARRLEKLEEVRRAIVERHGGAEVTIAPLDVTDPASCAAFAEGAAMQGEVEILVNNAGLARGNDRVVDASEGDWREMIDTNLLGLLRITRLFLPGMIARKGGTIVQLGSVAGLEPYPGGAVYCATKAGVRALSKSLRHELLGTGVRVCTVEPGAAETEFSVVRFRGDSDRAKAVYKGYEPLTPEDVAEAIVFAITRPPHVDIEELVLFPTAQAGTMAFHRS</sequence>
<dbReference type="STRING" id="1391653.AKJ08_2674"/>
<name>A0A0K1PFK6_9BACT</name>
<dbReference type="OrthoDB" id="658698at2"/>
<dbReference type="PANTHER" id="PTHR42901">
    <property type="entry name" value="ALCOHOL DEHYDROGENASE"/>
    <property type="match status" value="1"/>
</dbReference>
<proteinExistence type="inferred from homology"/>